<accession>A0A8T2NHU9</accession>
<dbReference type="AlphaFoldDB" id="A0A8T2NHU9"/>
<keyword evidence="3" id="KW-1185">Reference proteome</keyword>
<evidence type="ECO:0000313" key="3">
    <source>
        <dbReference type="Proteomes" id="UP000824540"/>
    </source>
</evidence>
<dbReference type="EMBL" id="JAFBMS010000066">
    <property type="protein sequence ID" value="KAG9338521.1"/>
    <property type="molecule type" value="Genomic_DNA"/>
</dbReference>
<feature type="compositionally biased region" description="Polar residues" evidence="1">
    <location>
        <begin position="60"/>
        <end position="72"/>
    </location>
</feature>
<organism evidence="2 3">
    <name type="scientific">Albula glossodonta</name>
    <name type="common">roundjaw bonefish</name>
    <dbReference type="NCBI Taxonomy" id="121402"/>
    <lineage>
        <taxon>Eukaryota</taxon>
        <taxon>Metazoa</taxon>
        <taxon>Chordata</taxon>
        <taxon>Craniata</taxon>
        <taxon>Vertebrata</taxon>
        <taxon>Euteleostomi</taxon>
        <taxon>Actinopterygii</taxon>
        <taxon>Neopterygii</taxon>
        <taxon>Teleostei</taxon>
        <taxon>Albuliformes</taxon>
        <taxon>Albulidae</taxon>
        <taxon>Albula</taxon>
    </lineage>
</organism>
<dbReference type="Proteomes" id="UP000824540">
    <property type="component" value="Unassembled WGS sequence"/>
</dbReference>
<evidence type="ECO:0000313" key="2">
    <source>
        <dbReference type="EMBL" id="KAG9338521.1"/>
    </source>
</evidence>
<proteinExistence type="predicted"/>
<comment type="caution">
    <text evidence="2">The sequence shown here is derived from an EMBL/GenBank/DDBJ whole genome shotgun (WGS) entry which is preliminary data.</text>
</comment>
<feature type="region of interest" description="Disordered" evidence="1">
    <location>
        <begin position="24"/>
        <end position="72"/>
    </location>
</feature>
<gene>
    <name evidence="2" type="ORF">JZ751_025756</name>
</gene>
<name>A0A8T2NHU9_9TELE</name>
<reference evidence="2" key="1">
    <citation type="thesis" date="2021" institute="BYU ScholarsArchive" country="Provo, UT, USA">
        <title>Applications of and Algorithms for Genome Assembly and Genomic Analyses with an Emphasis on Marine Teleosts.</title>
        <authorList>
            <person name="Pickett B.D."/>
        </authorList>
    </citation>
    <scope>NUCLEOTIDE SEQUENCE</scope>
    <source>
        <strain evidence="2">HI-2016</strain>
    </source>
</reference>
<sequence>MGKGIYFLFLICWDRIHQVFHKSHANPTDHQSPRLHLRDPKEDQLLSHPGAHRAEADRAVQSQSCRGTASPS</sequence>
<evidence type="ECO:0000256" key="1">
    <source>
        <dbReference type="SAM" id="MobiDB-lite"/>
    </source>
</evidence>
<feature type="compositionally biased region" description="Basic and acidic residues" evidence="1">
    <location>
        <begin position="36"/>
        <end position="45"/>
    </location>
</feature>
<protein>
    <submittedName>
        <fullName evidence="2">Uncharacterized protein</fullName>
    </submittedName>
</protein>